<accession>E5Y7H2</accession>
<evidence type="ECO:0000256" key="2">
    <source>
        <dbReference type="ARBA" id="ARBA00023004"/>
    </source>
</evidence>
<dbReference type="HOGENOM" id="CLU_020471_0_0_7"/>
<dbReference type="InterPro" id="IPR039261">
    <property type="entry name" value="FNR_nucleotide-bd"/>
</dbReference>
<proteinExistence type="predicted"/>
<feature type="domain" description="4Fe-4S ferredoxin-type" evidence="4">
    <location>
        <begin position="258"/>
        <end position="290"/>
    </location>
</feature>
<dbReference type="eggNOG" id="COG2204">
    <property type="taxonomic scope" value="Bacteria"/>
</dbReference>
<dbReference type="GO" id="GO:0051536">
    <property type="term" value="F:iron-sulfur cluster binding"/>
    <property type="evidence" value="ECO:0007669"/>
    <property type="project" value="UniProtKB-KW"/>
</dbReference>
<dbReference type="Proteomes" id="UP000006034">
    <property type="component" value="Unassembled WGS sequence"/>
</dbReference>
<dbReference type="InterPro" id="IPR001433">
    <property type="entry name" value="OxRdtase_FAD/NAD-bd"/>
</dbReference>
<reference evidence="6 7" key="2">
    <citation type="submission" date="2013-04" db="EMBL/GenBank/DDBJ databases">
        <title>The Genome Sequence of Bilophila wadsworthia 3_1_6.</title>
        <authorList>
            <consortium name="The Broad Institute Genomics Platform"/>
            <person name="Earl A."/>
            <person name="Ward D."/>
            <person name="Feldgarden M."/>
            <person name="Gevers D."/>
            <person name="Sibley C."/>
            <person name="Strauss J."/>
            <person name="Allen-Vercoe E."/>
            <person name="Walker B."/>
            <person name="Young S."/>
            <person name="Zeng Q."/>
            <person name="Gargeya S."/>
            <person name="Fitzgerald M."/>
            <person name="Haas B."/>
            <person name="Abouelleil A."/>
            <person name="Allen A.W."/>
            <person name="Alvarado L."/>
            <person name="Arachchi H.M."/>
            <person name="Berlin A.M."/>
            <person name="Chapman S.B."/>
            <person name="Gainer-Dewar J."/>
            <person name="Goldberg J."/>
            <person name="Griggs A."/>
            <person name="Gujja S."/>
            <person name="Hansen M."/>
            <person name="Howarth C."/>
            <person name="Imamovic A."/>
            <person name="Ireland A."/>
            <person name="Larimer J."/>
            <person name="McCowan C."/>
            <person name="Murphy C."/>
            <person name="Pearson M."/>
            <person name="Poon T.W."/>
            <person name="Priest M."/>
            <person name="Roberts A."/>
            <person name="Saif S."/>
            <person name="Shea T."/>
            <person name="Sisk P."/>
            <person name="Sykes S."/>
            <person name="Wortman J."/>
            <person name="Nusbaum C."/>
            <person name="Birren B."/>
        </authorList>
    </citation>
    <scope>NUCLEOTIDE SEQUENCE [LARGE SCALE GENOMIC DNA]</scope>
    <source>
        <strain evidence="6 7">3_1_6</strain>
    </source>
</reference>
<dbReference type="CDD" id="cd06221">
    <property type="entry name" value="sulfite_reductase_like"/>
    <property type="match status" value="1"/>
</dbReference>
<dbReference type="GeneID" id="78085274"/>
<organism evidence="6 7">
    <name type="scientific">Bilophila wadsworthia (strain 3_1_6)</name>
    <dbReference type="NCBI Taxonomy" id="563192"/>
    <lineage>
        <taxon>Bacteria</taxon>
        <taxon>Pseudomonadati</taxon>
        <taxon>Thermodesulfobacteriota</taxon>
        <taxon>Desulfovibrionia</taxon>
        <taxon>Desulfovibrionales</taxon>
        <taxon>Desulfovibrionaceae</taxon>
        <taxon>Bilophila</taxon>
    </lineage>
</organism>
<dbReference type="Pfam" id="PF17179">
    <property type="entry name" value="Fer4_22"/>
    <property type="match status" value="1"/>
</dbReference>
<dbReference type="OrthoDB" id="9795302at2"/>
<dbReference type="InterPro" id="IPR017900">
    <property type="entry name" value="4Fe4S_Fe_S_CS"/>
</dbReference>
<feature type="domain" description="4Fe-4S ferredoxin-type" evidence="4">
    <location>
        <begin position="338"/>
        <end position="366"/>
    </location>
</feature>
<dbReference type="Gene3D" id="3.40.50.80">
    <property type="entry name" value="Nucleotide-binding domain of ferredoxin-NADP reductase (FNR) module"/>
    <property type="match status" value="1"/>
</dbReference>
<dbReference type="GO" id="GO:0016491">
    <property type="term" value="F:oxidoreductase activity"/>
    <property type="evidence" value="ECO:0007669"/>
    <property type="project" value="InterPro"/>
</dbReference>
<keyword evidence="2" id="KW-0408">Iron</keyword>
<protein>
    <recommendedName>
        <fullName evidence="8">Sulfite reductase, subunit B</fullName>
    </recommendedName>
</protein>
<dbReference type="GO" id="GO:0046872">
    <property type="term" value="F:metal ion binding"/>
    <property type="evidence" value="ECO:0007669"/>
    <property type="project" value="UniProtKB-KW"/>
</dbReference>
<evidence type="ECO:0000313" key="6">
    <source>
        <dbReference type="EMBL" id="EFV44072.1"/>
    </source>
</evidence>
<evidence type="ECO:0000259" key="5">
    <source>
        <dbReference type="PROSITE" id="PS51384"/>
    </source>
</evidence>
<dbReference type="SUPFAM" id="SSF52343">
    <property type="entry name" value="Ferredoxin reductase-like, C-terminal NADP-linked domain"/>
    <property type="match status" value="1"/>
</dbReference>
<dbReference type="InterPro" id="IPR017927">
    <property type="entry name" value="FAD-bd_FR_type"/>
</dbReference>
<dbReference type="InterPro" id="IPR017938">
    <property type="entry name" value="Riboflavin_synthase-like_b-brl"/>
</dbReference>
<dbReference type="InterPro" id="IPR019480">
    <property type="entry name" value="Dihydroorotate_DH_Fe-S-bd"/>
</dbReference>
<keyword evidence="7" id="KW-1185">Reference proteome</keyword>
<dbReference type="PROSITE" id="PS51384">
    <property type="entry name" value="FAD_FR"/>
    <property type="match status" value="1"/>
</dbReference>
<dbReference type="SUPFAM" id="SSF63380">
    <property type="entry name" value="Riboflavin synthase domain-like"/>
    <property type="match status" value="1"/>
</dbReference>
<keyword evidence="1" id="KW-0479">Metal-binding</keyword>
<dbReference type="AlphaFoldDB" id="E5Y7H2"/>
<sequence length="671" mass="75484">MFKFKASDLPEILTRWSARYSVFVPSGSPDNAQMRIWSRRTRKEVRFMEPDEYTNLIVAPKGFVFGEREELFRWEGNEKTCTAISAPSSSSLQEEDKILFGLRPCDTYGLAYMDRFFLGEHHDINYHLRRQHVFIVAVNCLEAGPECYCASMGTGPFAEITAHTEYGMQAGKGYDLLLTPDYGPDHKKGGKGENDWYWVEAGSDRGKALLSHVAPLLYRDLEFTGRRRKKALQEDALKTFRRTLDTSTVRQVLAAHFKDEEWDAIASSCIACTGCTRVCPTCTCFTTEEEQDTPHSGTRVRVWDSCQSVSFTRNAEFHNPRSKTSAVRYRIYDKLQYIEERFGMKGCTGCGRCAAVCPASIDMVDIMARMKEQTPHEVLEAPAPAVNVHYEREERLFDPQPYTPLVAEIIDIFEEAKGIKRFTVRYRDRPNQGRPALRGQFFMLTVFGAGEIAISVPFSDRVKDAFTFYVKKVGKVTTAMHNLKVGDMMGLRGPFGVPLPYETLKGRDLLVVGSGVGHAPVRATLVRAIENKPDFGRIAIMASASTYDGLLLKDDLREWAKVPGVEVHYSLSKPTDQVDAHIGYINDLLPGLGLDWKNTSAIICASARRIKAVARDLMQLGMKPSDIYTALETNMHCGIGKCGHCKVGSHYMCVDGPVFTYEEMLQLPPEF</sequence>
<dbReference type="EMBL" id="ADCP02000001">
    <property type="protein sequence ID" value="EFV44072.1"/>
    <property type="molecule type" value="Genomic_DNA"/>
</dbReference>
<evidence type="ECO:0000259" key="4">
    <source>
        <dbReference type="PROSITE" id="PS51379"/>
    </source>
</evidence>
<evidence type="ECO:0000256" key="1">
    <source>
        <dbReference type="ARBA" id="ARBA00022723"/>
    </source>
</evidence>
<evidence type="ECO:0000313" key="7">
    <source>
        <dbReference type="Proteomes" id="UP000006034"/>
    </source>
</evidence>
<dbReference type="InterPro" id="IPR017896">
    <property type="entry name" value="4Fe4S_Fe-S-bd"/>
</dbReference>
<dbReference type="PANTHER" id="PTHR40447">
    <property type="entry name" value="ANAEROBIC SULFITE REDUCTASE SUBUNIT A"/>
    <property type="match status" value="1"/>
</dbReference>
<evidence type="ECO:0000256" key="3">
    <source>
        <dbReference type="ARBA" id="ARBA00023014"/>
    </source>
</evidence>
<dbReference type="Pfam" id="PF00175">
    <property type="entry name" value="NAD_binding_1"/>
    <property type="match status" value="1"/>
</dbReference>
<feature type="domain" description="FAD-binding FR-type" evidence="5">
    <location>
        <begin position="399"/>
        <end position="501"/>
    </location>
</feature>
<evidence type="ECO:0008006" key="8">
    <source>
        <dbReference type="Google" id="ProtNLM"/>
    </source>
</evidence>
<dbReference type="PROSITE" id="PS51379">
    <property type="entry name" value="4FE4S_FER_2"/>
    <property type="match status" value="2"/>
</dbReference>
<dbReference type="InterPro" id="IPR009051">
    <property type="entry name" value="Helical_ferredxn"/>
</dbReference>
<dbReference type="PANTHER" id="PTHR40447:SF1">
    <property type="entry name" value="ANAEROBIC SULFITE REDUCTASE SUBUNIT A"/>
    <property type="match status" value="1"/>
</dbReference>
<dbReference type="Gene3D" id="2.40.30.10">
    <property type="entry name" value="Translation factors"/>
    <property type="match status" value="1"/>
</dbReference>
<name>E5Y7H2_BILW3</name>
<dbReference type="SUPFAM" id="SSF46548">
    <property type="entry name" value="alpha-helical ferredoxin"/>
    <property type="match status" value="1"/>
</dbReference>
<gene>
    <name evidence="6" type="ORF">HMPREF0179_02137</name>
</gene>
<dbReference type="PROSITE" id="PS00198">
    <property type="entry name" value="4FE4S_FER_1"/>
    <property type="match status" value="1"/>
</dbReference>
<keyword evidence="3" id="KW-0411">Iron-sulfur</keyword>
<reference evidence="6 7" key="1">
    <citation type="submission" date="2010-10" db="EMBL/GenBank/DDBJ databases">
        <authorList>
            <consortium name="The Broad Institute Genome Sequencing Platform"/>
            <person name="Ward D."/>
            <person name="Earl A."/>
            <person name="Feldgarden M."/>
            <person name="Young S.K."/>
            <person name="Gargeya S."/>
            <person name="Zeng Q."/>
            <person name="Alvarado L."/>
            <person name="Berlin A."/>
            <person name="Bochicchio J."/>
            <person name="Chapman S.B."/>
            <person name="Chen Z."/>
            <person name="Freedman E."/>
            <person name="Gellesch M."/>
            <person name="Goldberg J."/>
            <person name="Griggs A."/>
            <person name="Gujja S."/>
            <person name="Heilman E."/>
            <person name="Heiman D."/>
            <person name="Howarth C."/>
            <person name="Mehta T."/>
            <person name="Neiman D."/>
            <person name="Pearson M."/>
            <person name="Roberts A."/>
            <person name="Saif S."/>
            <person name="Shea T."/>
            <person name="Shenoy N."/>
            <person name="Sisk P."/>
            <person name="Stolte C."/>
            <person name="Sykes S."/>
            <person name="White J."/>
            <person name="Yandava C."/>
            <person name="Allen-Vercoe E."/>
            <person name="Sibley C."/>
            <person name="Ambrose C.E."/>
            <person name="Strauss J."/>
            <person name="Daigneault M."/>
            <person name="Haas B."/>
            <person name="Nusbaum C."/>
            <person name="Birren B."/>
        </authorList>
    </citation>
    <scope>NUCLEOTIDE SEQUENCE [LARGE SCALE GENOMIC DNA]</scope>
    <source>
        <strain evidence="6 7">3_1_6</strain>
    </source>
</reference>
<dbReference type="STRING" id="563192.HMPREF0179_02137"/>
<dbReference type="eggNOG" id="COG0543">
    <property type="taxonomic scope" value="Bacteria"/>
</dbReference>
<dbReference type="Pfam" id="PF10418">
    <property type="entry name" value="DHODB_Fe-S_bind"/>
    <property type="match status" value="1"/>
</dbReference>
<dbReference type="RefSeq" id="WP_005027940.1">
    <property type="nucleotide sequence ID" value="NZ_KE150238.1"/>
</dbReference>
<dbReference type="Gene3D" id="1.10.1060.10">
    <property type="entry name" value="Alpha-helical ferredoxin"/>
    <property type="match status" value="1"/>
</dbReference>
<comment type="caution">
    <text evidence="6">The sequence shown here is derived from an EMBL/GenBank/DDBJ whole genome shotgun (WGS) entry which is preliminary data.</text>
</comment>